<comment type="caution">
    <text evidence="2">The sequence shown here is derived from an EMBL/GenBank/DDBJ whole genome shotgun (WGS) entry which is preliminary data.</text>
</comment>
<name>A0ABV3PTK1_9HYPH</name>
<dbReference type="InterPro" id="IPR013589">
    <property type="entry name" value="Bac_transglu_N"/>
</dbReference>
<dbReference type="Proteomes" id="UP001555786">
    <property type="component" value="Unassembled WGS sequence"/>
</dbReference>
<dbReference type="Gene3D" id="3.10.620.30">
    <property type="match status" value="1"/>
</dbReference>
<dbReference type="RefSeq" id="WP_367625538.1">
    <property type="nucleotide sequence ID" value="NZ_JBFNQD010000009.1"/>
</dbReference>
<feature type="domain" description="Transglutaminase-like" evidence="1">
    <location>
        <begin position="180"/>
        <end position="251"/>
    </location>
</feature>
<evidence type="ECO:0000313" key="3">
    <source>
        <dbReference type="Proteomes" id="UP001555786"/>
    </source>
</evidence>
<organism evidence="2 3">
    <name type="scientific">Labrys neptuniae</name>
    <dbReference type="NCBI Taxonomy" id="376174"/>
    <lineage>
        <taxon>Bacteria</taxon>
        <taxon>Pseudomonadati</taxon>
        <taxon>Pseudomonadota</taxon>
        <taxon>Alphaproteobacteria</taxon>
        <taxon>Hyphomicrobiales</taxon>
        <taxon>Xanthobacteraceae</taxon>
        <taxon>Labrys</taxon>
    </lineage>
</organism>
<dbReference type="InterPro" id="IPR038765">
    <property type="entry name" value="Papain-like_cys_pep_sf"/>
</dbReference>
<dbReference type="PANTHER" id="PTHR33490:SF7">
    <property type="entry name" value="BLR2979 PROTEIN"/>
    <property type="match status" value="1"/>
</dbReference>
<evidence type="ECO:0000313" key="2">
    <source>
        <dbReference type="EMBL" id="MEW9308483.1"/>
    </source>
</evidence>
<dbReference type="InterPro" id="IPR002931">
    <property type="entry name" value="Transglutaminase-like"/>
</dbReference>
<sequence>MSSAVLYLIRHTTTYLYRTEVAAARCTLHLQPETGGNQRVFSAQLTIAPKPLEQTEAVDFFGNRTTHVRFAGTATRHRFESRVRIEVQPRETPHALLTPSWGEVTQSALLVPDLCGSAPAHYLFASRFVPLLAEARDYALVSFEPGRPVLDGAIEMMKRIHRDFVYDPNATDISTPLDVVARTRHGVCQDFAHWMLAGLRAIGIPAAYVSGYLRTHPPPGQERLVGADASHAWVSVWCGAGLGWVDLDPTNAVPANEDHVRVAVGRDYADVAPVDGVVVASAGHSLRVSVDVAPLG</sequence>
<proteinExistence type="predicted"/>
<dbReference type="PANTHER" id="PTHR33490">
    <property type="entry name" value="BLR5614 PROTEIN-RELATED"/>
    <property type="match status" value="1"/>
</dbReference>
<dbReference type="EMBL" id="JBFNQD010000009">
    <property type="protein sequence ID" value="MEW9308483.1"/>
    <property type="molecule type" value="Genomic_DNA"/>
</dbReference>
<protein>
    <submittedName>
        <fullName evidence="2">Transglutaminase family protein</fullName>
    </submittedName>
</protein>
<keyword evidence="3" id="KW-1185">Reference proteome</keyword>
<dbReference type="SMART" id="SM00460">
    <property type="entry name" value="TGc"/>
    <property type="match status" value="1"/>
</dbReference>
<evidence type="ECO:0000259" key="1">
    <source>
        <dbReference type="SMART" id="SM00460"/>
    </source>
</evidence>
<dbReference type="Pfam" id="PF01841">
    <property type="entry name" value="Transglut_core"/>
    <property type="match status" value="1"/>
</dbReference>
<reference evidence="2 3" key="1">
    <citation type="submission" date="2024-07" db="EMBL/GenBank/DDBJ databases">
        <title>Description of Labrys sedimenti sp. nov., isolated from a diclofenac-degrading enrichment culture.</title>
        <authorList>
            <person name="Tancsics A."/>
            <person name="Csepanyi A."/>
        </authorList>
    </citation>
    <scope>NUCLEOTIDE SEQUENCE [LARGE SCALE GENOMIC DNA]</scope>
    <source>
        <strain evidence="2 3">LMG 23578</strain>
    </source>
</reference>
<accession>A0ABV3PTK1</accession>
<dbReference type="SUPFAM" id="SSF54001">
    <property type="entry name" value="Cysteine proteinases"/>
    <property type="match status" value="1"/>
</dbReference>
<gene>
    <name evidence="2" type="ORF">ABXS05_23215</name>
</gene>
<dbReference type="Pfam" id="PF08379">
    <property type="entry name" value="Bact_transglu_N"/>
    <property type="match status" value="1"/>
</dbReference>